<dbReference type="SUPFAM" id="SSF50729">
    <property type="entry name" value="PH domain-like"/>
    <property type="match status" value="1"/>
</dbReference>
<dbReference type="Gene3D" id="2.30.29.30">
    <property type="entry name" value="Pleckstrin-homology domain (PH domain)/Phosphotyrosine-binding domain (PTB)"/>
    <property type="match status" value="1"/>
</dbReference>
<dbReference type="InterPro" id="IPR006020">
    <property type="entry name" value="PTB/PI_dom"/>
</dbReference>
<dbReference type="STRING" id="174720.A0A0N5BAM9"/>
<name>A0A0N5BAM9_STREA</name>
<dbReference type="PANTHER" id="PTHR11232">
    <property type="entry name" value="PHOSPHOTYROSINE INTERACTION DOMAIN-CONTAINING FAMILY MEMBER"/>
    <property type="match status" value="1"/>
</dbReference>
<accession>A0A0N5BAM9</accession>
<keyword evidence="4" id="KW-1185">Reference proteome</keyword>
<dbReference type="Pfam" id="PF00640">
    <property type="entry name" value="PID"/>
    <property type="match status" value="1"/>
</dbReference>
<dbReference type="WBParaSite" id="SPAL_0000309600.1">
    <property type="protein sequence ID" value="SPAL_0000309600.1"/>
    <property type="gene ID" value="SPAL_0000309600"/>
</dbReference>
<sequence>MANFGKDVYKTLKKTISSSSNPYLQNYNNQKKDVEGKKTWIHPPAALQNGRIEYSLKLLGQTEVKEPKGVNVTRQAIHAIRFNLQVNQGINGHSGSRLRKVDMQISVTGVTIMDSKTKLIICSHPLHRISFVADDKEDKRIFAFIAKTDENKHECFVFLSDKQAEKITLTIGEAFDLAYQKFIDNNGKDLENQKQLLLMRRRIQQLEEENRSLKEELFKVYRQNSAPPIPATPVPSSELSNLSLATGHNDIYDDKFDPRAEEGKTSINNKTDVSDPFASDNFFTSKQSSSKIPEHITTMEEFDAMLSKVDERLYEMKQAYLKQGPVHLETGDVGGAGKDIPEENDDLDKK</sequence>
<dbReference type="InterPro" id="IPR011993">
    <property type="entry name" value="PH-like_dom_sf"/>
</dbReference>
<feature type="region of interest" description="Disordered" evidence="2">
    <location>
        <begin position="327"/>
        <end position="350"/>
    </location>
</feature>
<evidence type="ECO:0000256" key="2">
    <source>
        <dbReference type="SAM" id="MobiDB-lite"/>
    </source>
</evidence>
<evidence type="ECO:0000256" key="1">
    <source>
        <dbReference type="SAM" id="Coils"/>
    </source>
</evidence>
<evidence type="ECO:0000313" key="5">
    <source>
        <dbReference type="WBParaSite" id="SPAL_0000309600.1"/>
    </source>
</evidence>
<keyword evidence="1" id="KW-0175">Coiled coil</keyword>
<organism evidence="4 5">
    <name type="scientific">Strongyloides papillosus</name>
    <name type="common">Intestinal threadworm</name>
    <dbReference type="NCBI Taxonomy" id="174720"/>
    <lineage>
        <taxon>Eukaryota</taxon>
        <taxon>Metazoa</taxon>
        <taxon>Ecdysozoa</taxon>
        <taxon>Nematoda</taxon>
        <taxon>Chromadorea</taxon>
        <taxon>Rhabditida</taxon>
        <taxon>Tylenchina</taxon>
        <taxon>Panagrolaimomorpha</taxon>
        <taxon>Strongyloidoidea</taxon>
        <taxon>Strongyloididae</taxon>
        <taxon>Strongyloides</taxon>
    </lineage>
</organism>
<evidence type="ECO:0000313" key="4">
    <source>
        <dbReference type="Proteomes" id="UP000046392"/>
    </source>
</evidence>
<dbReference type="InterPro" id="IPR051133">
    <property type="entry name" value="Adapter_Engulfment-Domain"/>
</dbReference>
<dbReference type="AlphaFoldDB" id="A0A0N5BAM9"/>
<proteinExistence type="predicted"/>
<evidence type="ECO:0000259" key="3">
    <source>
        <dbReference type="PROSITE" id="PS01179"/>
    </source>
</evidence>
<reference evidence="5" key="1">
    <citation type="submission" date="2017-02" db="UniProtKB">
        <authorList>
            <consortium name="WormBaseParasite"/>
        </authorList>
    </citation>
    <scope>IDENTIFICATION</scope>
</reference>
<dbReference type="PANTHER" id="PTHR11232:SF77">
    <property type="entry name" value="GULP PTB DOMAIN CONTAINING ENGULFMENT ADAPTOR 1"/>
    <property type="match status" value="1"/>
</dbReference>
<feature type="domain" description="PID" evidence="3">
    <location>
        <begin position="52"/>
        <end position="194"/>
    </location>
</feature>
<protein>
    <submittedName>
        <fullName evidence="5">PID domain-containing protein</fullName>
    </submittedName>
</protein>
<dbReference type="PROSITE" id="PS01179">
    <property type="entry name" value="PID"/>
    <property type="match status" value="1"/>
</dbReference>
<dbReference type="Proteomes" id="UP000046392">
    <property type="component" value="Unplaced"/>
</dbReference>
<feature type="coiled-coil region" evidence="1">
    <location>
        <begin position="196"/>
        <end position="223"/>
    </location>
</feature>
<dbReference type="SMART" id="SM00462">
    <property type="entry name" value="PTB"/>
    <property type="match status" value="1"/>
</dbReference>